<feature type="compositionally biased region" description="Acidic residues" evidence="6">
    <location>
        <begin position="192"/>
        <end position="203"/>
    </location>
</feature>
<keyword evidence="5" id="KW-0862">Zinc</keyword>
<evidence type="ECO:0000256" key="3">
    <source>
        <dbReference type="ARBA" id="ARBA00022737"/>
    </source>
</evidence>
<dbReference type="Pfam" id="PF02493">
    <property type="entry name" value="MORN"/>
    <property type="match status" value="4"/>
</dbReference>
<dbReference type="SMART" id="SM00698">
    <property type="entry name" value="MORN"/>
    <property type="match status" value="4"/>
</dbReference>
<dbReference type="GO" id="GO:0005829">
    <property type="term" value="C:cytosol"/>
    <property type="evidence" value="ECO:0007669"/>
    <property type="project" value="TreeGrafter"/>
</dbReference>
<keyword evidence="5" id="KW-0479">Metal-binding</keyword>
<dbReference type="OrthoDB" id="294378at2759"/>
<feature type="compositionally biased region" description="Pro residues" evidence="6">
    <location>
        <begin position="1097"/>
        <end position="1114"/>
    </location>
</feature>
<dbReference type="InterPro" id="IPR013083">
    <property type="entry name" value="Znf_RING/FYVE/PHD"/>
</dbReference>
<dbReference type="InterPro" id="IPR024729">
    <property type="entry name" value="USP7_ICP0-binding_dom"/>
</dbReference>
<evidence type="ECO:0000256" key="4">
    <source>
        <dbReference type="ARBA" id="ARBA00022786"/>
    </source>
</evidence>
<feature type="region of interest" description="Disordered" evidence="6">
    <location>
        <begin position="300"/>
        <end position="366"/>
    </location>
</feature>
<keyword evidence="2" id="KW-0963">Cytoplasm</keyword>
<evidence type="ECO:0000259" key="8">
    <source>
        <dbReference type="PROSITE" id="PS50144"/>
    </source>
</evidence>
<dbReference type="HOGENOM" id="CLU_002789_0_0_1"/>
<dbReference type="InterPro" id="IPR002083">
    <property type="entry name" value="MATH/TRAF_dom"/>
</dbReference>
<dbReference type="InterPro" id="IPR038765">
    <property type="entry name" value="Papain-like_cys_pep_sf"/>
</dbReference>
<evidence type="ECO:0000313" key="9">
    <source>
        <dbReference type="EMBL" id="EDU40529.1"/>
    </source>
</evidence>
<dbReference type="InParanoid" id="B2VUV4"/>
<evidence type="ECO:0000256" key="6">
    <source>
        <dbReference type="SAM" id="MobiDB-lite"/>
    </source>
</evidence>
<sequence length="1438" mass="159394">MSISVEHPLHFSQQLSSPPHSPNHGIHAQTPAAPPPPPPPPPHAPDTTTANMDVSASTNTLPTATTGQNHDRSDAEMQDGYQPSHRDASTNTIAVEISAVDEDAMDVTSDSETHALLPNGSAVVEAQDVGITTPASPAPDGTASTIPPVDPPPPTDLTVQPPPPPPPVEPIRSESDSSDDDDGLPPWHPLQEDDSSPDEDELKEIEDRGEVSALDHEYWEKEAFRPLEDPEYTAGETGRIHWSIDAYNGTREKPNHEIVMKSDIITVGGHQWQIKFYPKGNDSDYLSVYLECLSVMATKDSKDEETDDDIDAHDVDRSTGGEKKVDNAMIAAKHTLPSTHTVSDKTSTAAQQRRESSGSNSQGDQTAITPVEFQHAPLPLLGSKKVPKRKSVAAQISVVLYNPTEPRVHYSRNALHRFCSGSPDWGWTRFHGPYYDISRRMRGQRMALLRHDKLAFTAYIRVVEDETNCLWEHPIRENPWDSFAMTGLQGLVLGEDASAPGGNMISAVSSWMLFKPFRELLYSINITDPHQDPFVHPRPLVTALQQVLYMLRTQVEPGAGAVALDDVLDALEWYGIHEGLNKLDVMETWEILRLKLEEELQNTSHLQKLQAICGPKRDYSTGIPSYRVPVEGVDTMQEAINASANFTAPGNALPELLTIELDRHAFDSSKTRSHIKLLNKVTLDDRITVGGVAYTLYGFVVHKQTLQSYVYQPILRPEGPGTRWYSYSDSKDENQVRCLPKRQAVDAHEGKPGVGQVTGNDAIAYIAMYVRDDVAQSAFVTNTESEQWDVPEWIKLEVENKKSSSSLPPMPPLPTDESTSQGEKPQETELVAEPPRTLDFQIIESRVFSEHEGPGVFDAFDTKWKGATSGPIHTVPLSSRDGCKEIREKLASALDGVKDPRQVKFWFLDPIRGPSGRPNLLGTGKIEFSAGSYDRYTDSKDWTLEDSPFACRRIWVHIVDFEKLPGLPNEEEKQIPATPITELPSVSSAPTVDEVVEEIHIDGSTAEPPSSTRTLPPPQLEDTPMSEPEETTPAHAEQTVSQTSQAEHLLPEHASERNDTAMIEVESVLVTDPPAVDVVVPSAAPGDTEMGGTQEDMPPPPPPPVDLPTEPLQPPPPARIPIPQPPPDEIYFFLKFWNPERQALEARGSHIALKSARVDETVVALLGLPMEDKKKLELWEEEELFTTRSIKHRRTFAQVDLHNTSIIIVGLPLTTEQRSALAGRAAFADPRTYLNFRSFARNYPHKLQGYFTYNYFSSEYYKGEILNGYHHGHGIQIYHSGATYSGSFRLGKRHGHGLYTFQNGDTYDGEWVDDQQHGTGTYIEAASGNIYVGGWQNNKKFGEGVTHWKNAQESERLCRICWDGDAEAAFYDCGHVVACLPCAREVQNCPTIKVPRSKDCKQLQRRSSIAIAGPHTPLERFEDILGMAFYDQIGNAVA</sequence>
<dbReference type="InterPro" id="IPR001841">
    <property type="entry name" value="Znf_RING"/>
</dbReference>
<feature type="region of interest" description="Disordered" evidence="6">
    <location>
        <begin position="1081"/>
        <end position="1114"/>
    </location>
</feature>
<dbReference type="SUPFAM" id="SSF54001">
    <property type="entry name" value="Cysteine proteinases"/>
    <property type="match status" value="1"/>
</dbReference>
<dbReference type="Pfam" id="PF13920">
    <property type="entry name" value="zf-C3HC4_3"/>
    <property type="match status" value="1"/>
</dbReference>
<feature type="compositionally biased region" description="Basic and acidic residues" evidence="6">
    <location>
        <begin position="312"/>
        <end position="326"/>
    </location>
</feature>
<dbReference type="SUPFAM" id="SSF82185">
    <property type="entry name" value="Histone H3 K4-specific methyltransferase SET7/9 N-terminal domain"/>
    <property type="match status" value="1"/>
</dbReference>
<feature type="compositionally biased region" description="Polar residues" evidence="6">
    <location>
        <begin position="336"/>
        <end position="366"/>
    </location>
</feature>
<keyword evidence="5" id="KW-0863">Zinc-finger</keyword>
<evidence type="ECO:0000259" key="7">
    <source>
        <dbReference type="PROSITE" id="PS50089"/>
    </source>
</evidence>
<evidence type="ECO:0000256" key="5">
    <source>
        <dbReference type="PROSITE-ProRule" id="PRU00175"/>
    </source>
</evidence>
<dbReference type="PROSITE" id="PS50089">
    <property type="entry name" value="ZF_RING_2"/>
    <property type="match status" value="1"/>
</dbReference>
<dbReference type="GO" id="GO:0008270">
    <property type="term" value="F:zinc ion binding"/>
    <property type="evidence" value="ECO:0007669"/>
    <property type="project" value="UniProtKB-KW"/>
</dbReference>
<dbReference type="Pfam" id="PF12436">
    <property type="entry name" value="USP7_ICP0_bdg"/>
    <property type="match status" value="1"/>
</dbReference>
<dbReference type="OMA" id="FHPDLDD"/>
<evidence type="ECO:0000256" key="1">
    <source>
        <dbReference type="ARBA" id="ARBA00004496"/>
    </source>
</evidence>
<feature type="region of interest" description="Disordered" evidence="6">
    <location>
        <begin position="801"/>
        <end position="835"/>
    </location>
</feature>
<dbReference type="PROSITE" id="PS50144">
    <property type="entry name" value="MATH"/>
    <property type="match status" value="1"/>
</dbReference>
<dbReference type="Pfam" id="PF22486">
    <property type="entry name" value="MATH_2"/>
    <property type="match status" value="1"/>
</dbReference>
<dbReference type="Gene3D" id="2.20.110.10">
    <property type="entry name" value="Histone H3 K4-specific methyltransferase SET7/9 N-terminal domain"/>
    <property type="match status" value="1"/>
</dbReference>
<reference evidence="10" key="1">
    <citation type="journal article" date="2013" name="G3 (Bethesda)">
        <title>Comparative genomics of a plant-pathogenic fungus, Pyrenophora tritici-repentis, reveals transduplication and the impact of repeat elements on pathogenicity and population divergence.</title>
        <authorList>
            <person name="Manning V.A."/>
            <person name="Pandelova I."/>
            <person name="Dhillon B."/>
            <person name="Wilhelm L.J."/>
            <person name="Goodwin S.B."/>
            <person name="Berlin A.M."/>
            <person name="Figueroa M."/>
            <person name="Freitag M."/>
            <person name="Hane J.K."/>
            <person name="Henrissat B."/>
            <person name="Holman W.H."/>
            <person name="Kodira C.D."/>
            <person name="Martin J."/>
            <person name="Oliver R.P."/>
            <person name="Robbertse B."/>
            <person name="Schackwitz W."/>
            <person name="Schwartz D.C."/>
            <person name="Spatafora J.W."/>
            <person name="Turgeon B.G."/>
            <person name="Yandava C."/>
            <person name="Young S."/>
            <person name="Zhou S."/>
            <person name="Zeng Q."/>
            <person name="Grigoriev I.V."/>
            <person name="Ma L.-J."/>
            <person name="Ciuffetti L.M."/>
        </authorList>
    </citation>
    <scope>NUCLEOTIDE SEQUENCE [LARGE SCALE GENOMIC DNA]</scope>
    <source>
        <strain evidence="10">Pt-1C-BFP</strain>
    </source>
</reference>
<dbReference type="FunFam" id="2.20.110.10:FF:000002">
    <property type="entry name" value="Phosphatidylinositol 4-phosphate 5-kinase 8"/>
    <property type="match status" value="1"/>
</dbReference>
<dbReference type="Proteomes" id="UP000001471">
    <property type="component" value="Unassembled WGS sequence"/>
</dbReference>
<dbReference type="InterPro" id="IPR003409">
    <property type="entry name" value="MORN"/>
</dbReference>
<feature type="region of interest" description="Disordered" evidence="6">
    <location>
        <begin position="1"/>
        <end position="203"/>
    </location>
</feature>
<dbReference type="PANTHER" id="PTHR43215">
    <property type="entry name" value="RADIAL SPOKE HEAD 1 HOMOLOG"/>
    <property type="match status" value="1"/>
</dbReference>
<protein>
    <submittedName>
        <fullName evidence="9">MATH and UCH domain containing protein</fullName>
    </submittedName>
</protein>
<comment type="subcellular location">
    <subcellularLocation>
        <location evidence="1">Cytoplasm</location>
    </subcellularLocation>
</comment>
<keyword evidence="3" id="KW-0677">Repeat</keyword>
<dbReference type="CDD" id="cd02257">
    <property type="entry name" value="Peptidase_C19"/>
    <property type="match status" value="1"/>
</dbReference>
<dbReference type="CDD" id="cd00121">
    <property type="entry name" value="MATH"/>
    <property type="match status" value="1"/>
</dbReference>
<evidence type="ECO:0000313" key="10">
    <source>
        <dbReference type="Proteomes" id="UP000001471"/>
    </source>
</evidence>
<dbReference type="Gene3D" id="3.30.40.10">
    <property type="entry name" value="Zinc/RING finger domain, C3HC4 (zinc finger)"/>
    <property type="match status" value="1"/>
</dbReference>
<feature type="compositionally biased region" description="Polar residues" evidence="6">
    <location>
        <begin position="51"/>
        <end position="68"/>
    </location>
</feature>
<dbReference type="Gene3D" id="3.10.20.90">
    <property type="entry name" value="Phosphatidylinositol 3-kinase Catalytic Subunit, Chain A, domain 1"/>
    <property type="match status" value="1"/>
</dbReference>
<dbReference type="eggNOG" id="KOG1863">
    <property type="taxonomic scope" value="Eukaryota"/>
</dbReference>
<dbReference type="Gene3D" id="2.60.210.10">
    <property type="entry name" value="Apoptosis, Tumor Necrosis Factor Receptor Associated Protein 2, Chain A"/>
    <property type="match status" value="1"/>
</dbReference>
<proteinExistence type="predicted"/>
<feature type="compositionally biased region" description="Pro residues" evidence="6">
    <location>
        <begin position="32"/>
        <end position="44"/>
    </location>
</feature>
<dbReference type="InterPro" id="IPR008974">
    <property type="entry name" value="TRAF-like"/>
</dbReference>
<dbReference type="SUPFAM" id="SSF49599">
    <property type="entry name" value="TRAF domain-like"/>
    <property type="match status" value="1"/>
</dbReference>
<dbReference type="EMBL" id="DS231615">
    <property type="protein sequence ID" value="EDU40529.1"/>
    <property type="molecule type" value="Genomic_DNA"/>
</dbReference>
<keyword evidence="4" id="KW-0833">Ubl conjugation pathway</keyword>
<feature type="domain" description="RING-type" evidence="7">
    <location>
        <begin position="1358"/>
        <end position="1393"/>
    </location>
</feature>
<evidence type="ECO:0000256" key="2">
    <source>
        <dbReference type="ARBA" id="ARBA00022490"/>
    </source>
</evidence>
<organism evidence="9 10">
    <name type="scientific">Pyrenophora tritici-repentis (strain Pt-1C-BFP)</name>
    <name type="common">Wheat tan spot fungus</name>
    <name type="synonym">Drechslera tritici-repentis</name>
    <dbReference type="NCBI Taxonomy" id="426418"/>
    <lineage>
        <taxon>Eukaryota</taxon>
        <taxon>Fungi</taxon>
        <taxon>Dikarya</taxon>
        <taxon>Ascomycota</taxon>
        <taxon>Pezizomycotina</taxon>
        <taxon>Dothideomycetes</taxon>
        <taxon>Pleosporomycetidae</taxon>
        <taxon>Pleosporales</taxon>
        <taxon>Pleosporineae</taxon>
        <taxon>Pleosporaceae</taxon>
        <taxon>Pyrenophora</taxon>
    </lineage>
</organism>
<gene>
    <name evidence="9" type="ORF">PTRG_01091</name>
</gene>
<dbReference type="PANTHER" id="PTHR43215:SF14">
    <property type="entry name" value="RADIAL SPOKE HEAD 1 HOMOLOG"/>
    <property type="match status" value="1"/>
</dbReference>
<dbReference type="Gene3D" id="3.90.70.10">
    <property type="entry name" value="Cysteine proteinases"/>
    <property type="match status" value="1"/>
</dbReference>
<feature type="domain" description="MATH" evidence="8">
    <location>
        <begin position="237"/>
        <end position="460"/>
    </location>
</feature>
<accession>B2VUV4</accession>
<name>B2VUV4_PYRTR</name>
<dbReference type="GO" id="GO:0140096">
    <property type="term" value="F:catalytic activity, acting on a protein"/>
    <property type="evidence" value="ECO:0007669"/>
    <property type="project" value="UniProtKB-ARBA"/>
</dbReference>
<feature type="compositionally biased region" description="Pro residues" evidence="6">
    <location>
        <begin position="148"/>
        <end position="169"/>
    </location>
</feature>
<feature type="region of interest" description="Disordered" evidence="6">
    <location>
        <begin position="1001"/>
        <end position="1046"/>
    </location>
</feature>
<dbReference type="eggNOG" id="KOG0231">
    <property type="taxonomic scope" value="Eukaryota"/>
</dbReference>
<dbReference type="STRING" id="426418.B2VUV4"/>